<proteinExistence type="predicted"/>
<sequence>TTHYEALKLTPEASAADIKKSFYNLSKHHHPDHNRSDPTASKRFMRISEAYSTLSSPNKRSNYDRDVLGLHSSSHGRRGGSYSSTTTSNPAGGRPASGLSKRRSTFTGPPPSFYRSGGWGAHSAKRRAAHEETTGGGGTYSARAEKDPNTRSWSTYGGMGPGQDPFGHHDEVPHFDRESHERTGHRTEQMRAARRTYSNESLYKPDRGIAGMFFVIGGVLMLSFLGPLAVS</sequence>
<dbReference type="CDD" id="cd06257">
    <property type="entry name" value="DnaJ"/>
    <property type="match status" value="1"/>
</dbReference>
<dbReference type="SUPFAM" id="SSF46565">
    <property type="entry name" value="Chaperone J-domain"/>
    <property type="match status" value="1"/>
</dbReference>
<keyword evidence="2" id="KW-0472">Membrane</keyword>
<dbReference type="EMBL" id="MCFJ01000003">
    <property type="protein sequence ID" value="ORY68847.1"/>
    <property type="molecule type" value="Genomic_DNA"/>
</dbReference>
<dbReference type="SMART" id="SM00271">
    <property type="entry name" value="DnaJ"/>
    <property type="match status" value="1"/>
</dbReference>
<comment type="caution">
    <text evidence="4">The sequence shown here is derived from an EMBL/GenBank/DDBJ whole genome shotgun (WGS) entry which is preliminary data.</text>
</comment>
<dbReference type="InterPro" id="IPR001623">
    <property type="entry name" value="DnaJ_domain"/>
</dbReference>
<gene>
    <name evidence="4" type="ORF">BCR38DRAFT_320636</name>
</gene>
<dbReference type="InParanoid" id="A0A1Y2EBQ0"/>
<dbReference type="PROSITE" id="PS50076">
    <property type="entry name" value="DNAJ_2"/>
    <property type="match status" value="1"/>
</dbReference>
<feature type="region of interest" description="Disordered" evidence="1">
    <location>
        <begin position="51"/>
        <end position="193"/>
    </location>
</feature>
<dbReference type="Proteomes" id="UP000193689">
    <property type="component" value="Unassembled WGS sequence"/>
</dbReference>
<name>A0A1Y2EBQ0_9PEZI</name>
<dbReference type="GeneID" id="63770980"/>
<evidence type="ECO:0000259" key="3">
    <source>
        <dbReference type="PROSITE" id="PS50076"/>
    </source>
</evidence>
<dbReference type="PRINTS" id="PR00625">
    <property type="entry name" value="JDOMAIN"/>
</dbReference>
<feature type="compositionally biased region" description="Polar residues" evidence="1">
    <location>
        <begin position="51"/>
        <end position="60"/>
    </location>
</feature>
<keyword evidence="5" id="KW-1185">Reference proteome</keyword>
<evidence type="ECO:0000256" key="2">
    <source>
        <dbReference type="SAM" id="Phobius"/>
    </source>
</evidence>
<accession>A0A1Y2EBQ0</accession>
<dbReference type="AlphaFoldDB" id="A0A1Y2EBQ0"/>
<dbReference type="STRING" id="1141098.A0A1Y2EBQ0"/>
<feature type="compositionally biased region" description="Basic and acidic residues" evidence="1">
    <location>
        <begin position="166"/>
        <end position="191"/>
    </location>
</feature>
<evidence type="ECO:0000313" key="4">
    <source>
        <dbReference type="EMBL" id="ORY68847.1"/>
    </source>
</evidence>
<dbReference type="OrthoDB" id="10250354at2759"/>
<keyword evidence="2" id="KW-0812">Transmembrane</keyword>
<protein>
    <submittedName>
        <fullName evidence="4">DnaJ domain-domain-containing protein</fullName>
    </submittedName>
</protein>
<dbReference type="Gene3D" id="1.10.287.110">
    <property type="entry name" value="DnaJ domain"/>
    <property type="match status" value="1"/>
</dbReference>
<dbReference type="PANTHER" id="PTHR44873:SF1">
    <property type="entry name" value="DNAJ HOMOLOG SUBFAMILY C MEMBER 30, MITOCHONDRIAL"/>
    <property type="match status" value="1"/>
</dbReference>
<evidence type="ECO:0000256" key="1">
    <source>
        <dbReference type="SAM" id="MobiDB-lite"/>
    </source>
</evidence>
<dbReference type="InterPro" id="IPR053025">
    <property type="entry name" value="Mito_ATP_Synthase-Asso"/>
</dbReference>
<organism evidence="4 5">
    <name type="scientific">Pseudomassariella vexata</name>
    <dbReference type="NCBI Taxonomy" id="1141098"/>
    <lineage>
        <taxon>Eukaryota</taxon>
        <taxon>Fungi</taxon>
        <taxon>Dikarya</taxon>
        <taxon>Ascomycota</taxon>
        <taxon>Pezizomycotina</taxon>
        <taxon>Sordariomycetes</taxon>
        <taxon>Xylariomycetidae</taxon>
        <taxon>Amphisphaeriales</taxon>
        <taxon>Pseudomassariaceae</taxon>
        <taxon>Pseudomassariella</taxon>
    </lineage>
</organism>
<dbReference type="InterPro" id="IPR036869">
    <property type="entry name" value="J_dom_sf"/>
</dbReference>
<keyword evidence="2" id="KW-1133">Transmembrane helix</keyword>
<evidence type="ECO:0000313" key="5">
    <source>
        <dbReference type="Proteomes" id="UP000193689"/>
    </source>
</evidence>
<feature type="transmembrane region" description="Helical" evidence="2">
    <location>
        <begin position="209"/>
        <end position="230"/>
    </location>
</feature>
<feature type="non-terminal residue" evidence="4">
    <location>
        <position position="1"/>
    </location>
</feature>
<dbReference type="RefSeq" id="XP_040719134.1">
    <property type="nucleotide sequence ID" value="XM_040854768.1"/>
</dbReference>
<reference evidence="4 5" key="1">
    <citation type="submission" date="2016-07" db="EMBL/GenBank/DDBJ databases">
        <title>Pervasive Adenine N6-methylation of Active Genes in Fungi.</title>
        <authorList>
            <consortium name="DOE Joint Genome Institute"/>
            <person name="Mondo S.J."/>
            <person name="Dannebaum R.O."/>
            <person name="Kuo R.C."/>
            <person name="Labutti K."/>
            <person name="Haridas S."/>
            <person name="Kuo A."/>
            <person name="Salamov A."/>
            <person name="Ahrendt S.R."/>
            <person name="Lipzen A."/>
            <person name="Sullivan W."/>
            <person name="Andreopoulos W.B."/>
            <person name="Clum A."/>
            <person name="Lindquist E."/>
            <person name="Daum C."/>
            <person name="Ramamoorthy G.K."/>
            <person name="Gryganskyi A."/>
            <person name="Culley D."/>
            <person name="Magnuson J.K."/>
            <person name="James T.Y."/>
            <person name="O'Malley M.A."/>
            <person name="Stajich J.E."/>
            <person name="Spatafora J.W."/>
            <person name="Visel A."/>
            <person name="Grigoriev I.V."/>
        </authorList>
    </citation>
    <scope>NUCLEOTIDE SEQUENCE [LARGE SCALE GENOMIC DNA]</scope>
    <source>
        <strain evidence="4 5">CBS 129021</strain>
    </source>
</reference>
<feature type="non-terminal residue" evidence="4">
    <location>
        <position position="231"/>
    </location>
</feature>
<dbReference type="PANTHER" id="PTHR44873">
    <property type="entry name" value="DNAJ HOMOLOG SUBFAMILY C MEMBER 30, MITOCHONDRIAL"/>
    <property type="match status" value="1"/>
</dbReference>
<feature type="domain" description="J" evidence="3">
    <location>
        <begin position="2"/>
        <end position="67"/>
    </location>
</feature>
<dbReference type="Pfam" id="PF00226">
    <property type="entry name" value="DnaJ"/>
    <property type="match status" value="1"/>
</dbReference>